<feature type="compositionally biased region" description="Basic and acidic residues" evidence="1">
    <location>
        <begin position="70"/>
        <end position="80"/>
    </location>
</feature>
<dbReference type="EMBL" id="KN847043">
    <property type="protein sequence ID" value="KIW27992.1"/>
    <property type="molecule type" value="Genomic_DNA"/>
</dbReference>
<organism evidence="3 4">
    <name type="scientific">Cladophialophora immunda</name>
    <dbReference type="NCBI Taxonomy" id="569365"/>
    <lineage>
        <taxon>Eukaryota</taxon>
        <taxon>Fungi</taxon>
        <taxon>Dikarya</taxon>
        <taxon>Ascomycota</taxon>
        <taxon>Pezizomycotina</taxon>
        <taxon>Eurotiomycetes</taxon>
        <taxon>Chaetothyriomycetidae</taxon>
        <taxon>Chaetothyriales</taxon>
        <taxon>Herpotrichiellaceae</taxon>
        <taxon>Cladophialophora</taxon>
    </lineage>
</organism>
<keyword evidence="2" id="KW-0732">Signal</keyword>
<dbReference type="HOGENOM" id="CLU_177147_0_0_1"/>
<dbReference type="VEuPathDB" id="FungiDB:PV07_07684"/>
<evidence type="ECO:0000256" key="1">
    <source>
        <dbReference type="SAM" id="MobiDB-lite"/>
    </source>
</evidence>
<reference evidence="3 4" key="1">
    <citation type="submission" date="2015-01" db="EMBL/GenBank/DDBJ databases">
        <title>The Genome Sequence of Cladophialophora immunda CBS83496.</title>
        <authorList>
            <consortium name="The Broad Institute Genomics Platform"/>
            <person name="Cuomo C."/>
            <person name="de Hoog S."/>
            <person name="Gorbushina A."/>
            <person name="Stielow B."/>
            <person name="Teixiera M."/>
            <person name="Abouelleil A."/>
            <person name="Chapman S.B."/>
            <person name="Priest M."/>
            <person name="Young S.K."/>
            <person name="Wortman J."/>
            <person name="Nusbaum C."/>
            <person name="Birren B."/>
        </authorList>
    </citation>
    <scope>NUCLEOTIDE SEQUENCE [LARGE SCALE GENOMIC DNA]</scope>
    <source>
        <strain evidence="3 4">CBS 83496</strain>
    </source>
</reference>
<name>A0A0D2ASA8_9EURO</name>
<evidence type="ECO:0000256" key="2">
    <source>
        <dbReference type="SAM" id="SignalP"/>
    </source>
</evidence>
<dbReference type="AlphaFoldDB" id="A0A0D2ASA8"/>
<gene>
    <name evidence="3" type="ORF">PV07_07684</name>
</gene>
<dbReference type="OrthoDB" id="4148081at2759"/>
<keyword evidence="4" id="KW-1185">Reference proteome</keyword>
<feature type="region of interest" description="Disordered" evidence="1">
    <location>
        <begin position="64"/>
        <end position="88"/>
    </location>
</feature>
<sequence>MGRFTTMILSCLHNLLIQLPQNGYHNISRVMQPQMRSLSESLTIANPAAWRNAAARKENGIELQSIAPKTSDEPPVKQEEVVEGSQAR</sequence>
<proteinExistence type="predicted"/>
<protein>
    <submittedName>
        <fullName evidence="3">Uncharacterized protein</fullName>
    </submittedName>
</protein>
<dbReference type="RefSeq" id="XP_016248208.1">
    <property type="nucleotide sequence ID" value="XM_016394789.1"/>
</dbReference>
<accession>A0A0D2ASA8</accession>
<evidence type="ECO:0000313" key="4">
    <source>
        <dbReference type="Proteomes" id="UP000054466"/>
    </source>
</evidence>
<dbReference type="GeneID" id="27346878"/>
<dbReference type="Proteomes" id="UP000054466">
    <property type="component" value="Unassembled WGS sequence"/>
</dbReference>
<feature type="signal peptide" evidence="2">
    <location>
        <begin position="1"/>
        <end position="17"/>
    </location>
</feature>
<feature type="chain" id="PRO_5005173750" evidence="2">
    <location>
        <begin position="18"/>
        <end position="88"/>
    </location>
</feature>
<evidence type="ECO:0000313" key="3">
    <source>
        <dbReference type="EMBL" id="KIW27992.1"/>
    </source>
</evidence>